<comment type="pathway">
    <text evidence="1">Carbohydrate acid metabolism.</text>
</comment>
<organism evidence="6 7">
    <name type="scientific">Candidatus Accumulibacter phosphatis</name>
    <dbReference type="NCBI Taxonomy" id="327160"/>
    <lineage>
        <taxon>Bacteria</taxon>
        <taxon>Pseudomonadati</taxon>
        <taxon>Pseudomonadota</taxon>
        <taxon>Betaproteobacteria</taxon>
        <taxon>Candidatus Accumulibacter</taxon>
    </lineage>
</organism>
<comment type="subunit">
    <text evidence="3">Homotrimer.</text>
</comment>
<gene>
    <name evidence="6" type="ORF">E4Q23_16665</name>
</gene>
<accession>A0ABX1TY86</accession>
<dbReference type="CDD" id="cd00452">
    <property type="entry name" value="KDPG_aldolase"/>
    <property type="match status" value="1"/>
</dbReference>
<comment type="caution">
    <text evidence="6">The sequence shown here is derived from an EMBL/GenBank/DDBJ whole genome shotgun (WGS) entry which is preliminary data.</text>
</comment>
<keyword evidence="7" id="KW-1185">Reference proteome</keyword>
<dbReference type="NCBIfam" id="NF006600">
    <property type="entry name" value="PRK09140.1"/>
    <property type="match status" value="1"/>
</dbReference>
<evidence type="ECO:0000256" key="4">
    <source>
        <dbReference type="ARBA" id="ARBA00023239"/>
    </source>
</evidence>
<dbReference type="InterPro" id="IPR013785">
    <property type="entry name" value="Aldolase_TIM"/>
</dbReference>
<evidence type="ECO:0000256" key="1">
    <source>
        <dbReference type="ARBA" id="ARBA00004761"/>
    </source>
</evidence>
<reference evidence="6 7" key="1">
    <citation type="submission" date="2019-03" db="EMBL/GenBank/DDBJ databases">
        <title>Metabolic reconstructions from genomes of highly enriched 'Candidatus Accumulibacter' and 'Candidatus Competibacter' bioreactor populations.</title>
        <authorList>
            <person name="Annavajhala M.K."/>
            <person name="Welles L."/>
            <person name="Abbas B."/>
            <person name="Sorokin D."/>
            <person name="Park H."/>
            <person name="Van Loosdrecht M."/>
            <person name="Chandran K."/>
        </authorList>
    </citation>
    <scope>NUCLEOTIDE SEQUENCE [LARGE SCALE GENOMIC DNA]</scope>
    <source>
        <strain evidence="6 7">SBR_S</strain>
    </source>
</reference>
<keyword evidence="4" id="KW-0456">Lyase</keyword>
<comment type="similarity">
    <text evidence="2">Belongs to the KHG/KDPG aldolase family.</text>
</comment>
<dbReference type="Gene3D" id="3.20.20.70">
    <property type="entry name" value="Aldolase class I"/>
    <property type="match status" value="1"/>
</dbReference>
<dbReference type="InterPro" id="IPR000887">
    <property type="entry name" value="Aldlse_KDPG_KHG"/>
</dbReference>
<proteinExistence type="inferred from homology"/>
<dbReference type="SUPFAM" id="SSF51569">
    <property type="entry name" value="Aldolase"/>
    <property type="match status" value="1"/>
</dbReference>
<evidence type="ECO:0000256" key="5">
    <source>
        <dbReference type="ARBA" id="ARBA00023277"/>
    </source>
</evidence>
<evidence type="ECO:0000256" key="2">
    <source>
        <dbReference type="ARBA" id="ARBA00006906"/>
    </source>
</evidence>
<protein>
    <submittedName>
        <fullName evidence="6">2-dehydro-3-deoxy-6-phosphogalactonate aldolase</fullName>
    </submittedName>
</protein>
<dbReference type="PANTHER" id="PTHR30246">
    <property type="entry name" value="2-KETO-3-DEOXY-6-PHOSPHOGLUCONATE ALDOLASE"/>
    <property type="match status" value="1"/>
</dbReference>
<name>A0ABX1TY86_9PROT</name>
<dbReference type="Proteomes" id="UP000749010">
    <property type="component" value="Unassembled WGS sequence"/>
</dbReference>
<evidence type="ECO:0000313" key="6">
    <source>
        <dbReference type="EMBL" id="NMQ29249.1"/>
    </source>
</evidence>
<keyword evidence="5" id="KW-0119">Carbohydrate metabolism</keyword>
<sequence length="215" mass="22339">MSTNSVAERFASANSKLPLVAILRGLKPEESEGVALKLYEAGFRLIEVPLNSPDPFASIATIRRALPLDALVGAGTMMTIENVQQLKACGGELVVMPHADTAVIRAAKDAGLICAPGVATPTESFAALAAGADALKIFPAELVTPAILKAIRVVLPKGTRLLPVGGITPENMQPYLSAGATGFGLGSALYKPGMTADKVAAAAWKFTTAWQNMVR</sequence>
<dbReference type="Pfam" id="PF01081">
    <property type="entry name" value="Aldolase"/>
    <property type="match status" value="1"/>
</dbReference>
<evidence type="ECO:0000313" key="7">
    <source>
        <dbReference type="Proteomes" id="UP000749010"/>
    </source>
</evidence>
<dbReference type="RefSeq" id="WP_169067706.1">
    <property type="nucleotide sequence ID" value="NZ_SPMY01000049.1"/>
</dbReference>
<dbReference type="EMBL" id="SPMY01000049">
    <property type="protein sequence ID" value="NMQ29249.1"/>
    <property type="molecule type" value="Genomic_DNA"/>
</dbReference>
<evidence type="ECO:0000256" key="3">
    <source>
        <dbReference type="ARBA" id="ARBA00011233"/>
    </source>
</evidence>
<dbReference type="PANTHER" id="PTHR30246:SF1">
    <property type="entry name" value="2-DEHYDRO-3-DEOXY-6-PHOSPHOGALACTONATE ALDOLASE-RELATED"/>
    <property type="match status" value="1"/>
</dbReference>